<evidence type="ECO:0000259" key="4">
    <source>
        <dbReference type="Pfam" id="PF22591"/>
    </source>
</evidence>
<keyword evidence="2 5" id="KW-0396">Initiation factor</keyword>
<evidence type="ECO:0000256" key="3">
    <source>
        <dbReference type="ARBA" id="ARBA00022917"/>
    </source>
</evidence>
<gene>
    <name evidence="5" type="ORF">Tci_390256</name>
</gene>
<proteinExistence type="predicted"/>
<dbReference type="EMBL" id="BKCJ010158082">
    <property type="protein sequence ID" value="GEY18282.1"/>
    <property type="molecule type" value="Genomic_DNA"/>
</dbReference>
<dbReference type="PANTHER" id="PTHR14005">
    <property type="entry name" value="EUKARYOTIC TRANSLATION INITIATION FACTOR 3, THETA SUBUNIT"/>
    <property type="match status" value="1"/>
</dbReference>
<evidence type="ECO:0000256" key="2">
    <source>
        <dbReference type="ARBA" id="ARBA00022540"/>
    </source>
</evidence>
<dbReference type="InterPro" id="IPR027512">
    <property type="entry name" value="EIF3A"/>
</dbReference>
<dbReference type="GO" id="GO:0043614">
    <property type="term" value="C:multi-eIF complex"/>
    <property type="evidence" value="ECO:0007669"/>
    <property type="project" value="TreeGrafter"/>
</dbReference>
<dbReference type="PANTHER" id="PTHR14005:SF0">
    <property type="entry name" value="EUKARYOTIC TRANSLATION INITIATION FACTOR 3 SUBUNIT A"/>
    <property type="match status" value="1"/>
</dbReference>
<keyword evidence="3" id="KW-0648">Protein biosynthesis</keyword>
<keyword evidence="1" id="KW-0963">Cytoplasm</keyword>
<accession>A0A699HNP0</accession>
<dbReference type="GO" id="GO:0001732">
    <property type="term" value="P:formation of cytoplasmic translation initiation complex"/>
    <property type="evidence" value="ECO:0007669"/>
    <property type="project" value="TreeGrafter"/>
</dbReference>
<dbReference type="Pfam" id="PF22591">
    <property type="entry name" value="eIF3a_PCI_TPR-like"/>
    <property type="match status" value="1"/>
</dbReference>
<dbReference type="InterPro" id="IPR054711">
    <property type="entry name" value="eIF3a_PCI_TPR-like"/>
</dbReference>
<organism evidence="5">
    <name type="scientific">Tanacetum cinerariifolium</name>
    <name type="common">Dalmatian daisy</name>
    <name type="synonym">Chrysanthemum cinerariifolium</name>
    <dbReference type="NCBI Taxonomy" id="118510"/>
    <lineage>
        <taxon>Eukaryota</taxon>
        <taxon>Viridiplantae</taxon>
        <taxon>Streptophyta</taxon>
        <taxon>Embryophyta</taxon>
        <taxon>Tracheophyta</taxon>
        <taxon>Spermatophyta</taxon>
        <taxon>Magnoliopsida</taxon>
        <taxon>eudicotyledons</taxon>
        <taxon>Gunneridae</taxon>
        <taxon>Pentapetalae</taxon>
        <taxon>asterids</taxon>
        <taxon>campanulids</taxon>
        <taxon>Asterales</taxon>
        <taxon>Asteraceae</taxon>
        <taxon>Asteroideae</taxon>
        <taxon>Anthemideae</taxon>
        <taxon>Anthemidinae</taxon>
        <taxon>Tanacetum</taxon>
    </lineage>
</organism>
<dbReference type="GO" id="GO:0071541">
    <property type="term" value="C:eukaryotic translation initiation factor 3 complex, eIF3m"/>
    <property type="evidence" value="ECO:0007669"/>
    <property type="project" value="TreeGrafter"/>
</dbReference>
<dbReference type="GO" id="GO:0003743">
    <property type="term" value="F:translation initiation factor activity"/>
    <property type="evidence" value="ECO:0007669"/>
    <property type="project" value="UniProtKB-KW"/>
</dbReference>
<evidence type="ECO:0000256" key="1">
    <source>
        <dbReference type="ARBA" id="ARBA00022490"/>
    </source>
</evidence>
<dbReference type="GO" id="GO:0003729">
    <property type="term" value="F:mRNA binding"/>
    <property type="evidence" value="ECO:0007669"/>
    <property type="project" value="TreeGrafter"/>
</dbReference>
<dbReference type="AlphaFoldDB" id="A0A699HNP0"/>
<protein>
    <submittedName>
        <fullName evidence="5">Eukaryotic translation initiation factor 3 subunit A</fullName>
    </submittedName>
</protein>
<dbReference type="GO" id="GO:0002188">
    <property type="term" value="P:translation reinitiation"/>
    <property type="evidence" value="ECO:0007669"/>
    <property type="project" value="TreeGrafter"/>
</dbReference>
<name>A0A699HNP0_TANCI</name>
<reference evidence="5" key="1">
    <citation type="journal article" date="2019" name="Sci. Rep.">
        <title>Draft genome of Tanacetum cinerariifolium, the natural source of mosquito coil.</title>
        <authorList>
            <person name="Yamashiro T."/>
            <person name="Shiraishi A."/>
            <person name="Satake H."/>
            <person name="Nakayama K."/>
        </authorList>
    </citation>
    <scope>NUCLEOTIDE SEQUENCE</scope>
</reference>
<sequence length="204" mass="23401">MERLLEHNIKSDGVQFWTDGRMGESQKVGVELCLLVCSTISSVNSHSDAHAIEEQKTIDEIKSAASMQGHKNFDHFKAARMYGMHPKYGKIVINRRKVIDDMVRVVRIEDALDVEDLEADKRPEDLMLSYVSGEKGKDCSDRKLVTPWFKFLWETYKPFLKFAPISVGVSSYKFMLLSKKDTILMLKPFDCWEGHMCLKPSSFA</sequence>
<evidence type="ECO:0000313" key="5">
    <source>
        <dbReference type="EMBL" id="GEY18282.1"/>
    </source>
</evidence>
<dbReference type="GO" id="GO:0071540">
    <property type="term" value="C:eukaryotic translation initiation factor 3 complex, eIF3e"/>
    <property type="evidence" value="ECO:0007669"/>
    <property type="project" value="TreeGrafter"/>
</dbReference>
<comment type="caution">
    <text evidence="5">The sequence shown here is derived from an EMBL/GenBank/DDBJ whole genome shotgun (WGS) entry which is preliminary data.</text>
</comment>
<feature type="domain" description="eIF3a PCI" evidence="4">
    <location>
        <begin position="113"/>
        <end position="160"/>
    </location>
</feature>